<dbReference type="EMBL" id="CP017829">
    <property type="protein sequence ID" value="APA16180.1"/>
    <property type="molecule type" value="Genomic_DNA"/>
</dbReference>
<keyword evidence="3" id="KW-0067">ATP-binding</keyword>
<dbReference type="Gene3D" id="3.40.50.300">
    <property type="entry name" value="P-loop containing nucleotide triphosphate hydrolases"/>
    <property type="match status" value="1"/>
</dbReference>
<evidence type="ECO:0000256" key="1">
    <source>
        <dbReference type="ARBA" id="ARBA00022741"/>
    </source>
</evidence>
<dbReference type="PANTHER" id="PTHR45626">
    <property type="entry name" value="TRANSCRIPTION TERMINATION FACTOR 2-RELATED"/>
    <property type="match status" value="1"/>
</dbReference>
<dbReference type="InterPro" id="IPR050628">
    <property type="entry name" value="SNF2_RAD54_helicase_TF"/>
</dbReference>
<dbReference type="Gene3D" id="3.40.50.10810">
    <property type="entry name" value="Tandem AAA-ATPase domain"/>
    <property type="match status" value="1"/>
</dbReference>
<dbReference type="GO" id="GO:0005524">
    <property type="term" value="F:ATP binding"/>
    <property type="evidence" value="ECO:0007669"/>
    <property type="project" value="UniProtKB-KW"/>
</dbReference>
<reference evidence="6" key="1">
    <citation type="journal article" date="2017" name="Genome Biol. Evol.">
        <title>The complete genome sequence of the phytopathogenic fungus Sclerotinia sclerotiorum reveals insights into the genome architecture of broad host range pathogens.</title>
        <authorList>
            <person name="Derbyshire M."/>
            <person name="Denton-Giles M."/>
            <person name="Hegedus D."/>
            <person name="Seifbarghy S."/>
            <person name="Rollins J."/>
            <person name="van Kan J."/>
            <person name="Seidl M.F."/>
            <person name="Faino L."/>
            <person name="Mbengue M."/>
            <person name="Navaud O."/>
            <person name="Raffaele S."/>
            <person name="Hammond-Kosack K."/>
            <person name="Heard S."/>
            <person name="Oliver R."/>
        </authorList>
    </citation>
    <scope>NUCLEOTIDE SEQUENCE [LARGE SCALE GENOMIC DNA]</scope>
    <source>
        <strain evidence="6">ATCC 18683 / 1980 / Ss-1</strain>
    </source>
</reference>
<dbReference type="InterPro" id="IPR038718">
    <property type="entry name" value="SNF2-like_sf"/>
</dbReference>
<organism evidence="5 6">
    <name type="scientific">Sclerotinia sclerotiorum (strain ATCC 18683 / 1980 / Ss-1)</name>
    <name type="common">White mold</name>
    <name type="synonym">Whetzelinia sclerotiorum</name>
    <dbReference type="NCBI Taxonomy" id="665079"/>
    <lineage>
        <taxon>Eukaryota</taxon>
        <taxon>Fungi</taxon>
        <taxon>Dikarya</taxon>
        <taxon>Ascomycota</taxon>
        <taxon>Pezizomycotina</taxon>
        <taxon>Leotiomycetes</taxon>
        <taxon>Helotiales</taxon>
        <taxon>Sclerotiniaceae</taxon>
        <taxon>Sclerotinia</taxon>
    </lineage>
</organism>
<dbReference type="OrthoDB" id="448448at2759"/>
<evidence type="ECO:0000256" key="3">
    <source>
        <dbReference type="ARBA" id="ARBA00022840"/>
    </source>
</evidence>
<dbReference type="InterPro" id="IPR027417">
    <property type="entry name" value="P-loop_NTPase"/>
</dbReference>
<evidence type="ECO:0000313" key="6">
    <source>
        <dbReference type="Proteomes" id="UP000177798"/>
    </source>
</evidence>
<keyword evidence="1" id="KW-0547">Nucleotide-binding</keyword>
<dbReference type="SUPFAM" id="SSF52540">
    <property type="entry name" value="P-loop containing nucleoside triphosphate hydrolases"/>
    <property type="match status" value="2"/>
</dbReference>
<gene>
    <name evidence="5" type="ORF">sscle_16g109500</name>
</gene>
<evidence type="ECO:0000313" key="5">
    <source>
        <dbReference type="EMBL" id="APA16180.1"/>
    </source>
</evidence>
<dbReference type="VEuPathDB" id="FungiDB:sscle_16g109500"/>
<evidence type="ECO:0000256" key="4">
    <source>
        <dbReference type="SAM" id="MobiDB-lite"/>
    </source>
</evidence>
<accession>A0A1D9QMM6</accession>
<dbReference type="GO" id="GO:0016787">
    <property type="term" value="F:hydrolase activity"/>
    <property type="evidence" value="ECO:0007669"/>
    <property type="project" value="UniProtKB-KW"/>
</dbReference>
<protein>
    <submittedName>
        <fullName evidence="5">Uncharacterized protein</fullName>
    </submittedName>
</protein>
<feature type="region of interest" description="Disordered" evidence="4">
    <location>
        <begin position="81"/>
        <end position="111"/>
    </location>
</feature>
<proteinExistence type="predicted"/>
<dbReference type="InterPro" id="IPR049730">
    <property type="entry name" value="SNF2/RAD54-like_C"/>
</dbReference>
<dbReference type="CDD" id="cd18793">
    <property type="entry name" value="SF2_C_SNF"/>
    <property type="match status" value="1"/>
</dbReference>
<sequence length="661" mass="75169">MKNHHRRRLFLAQTTLQSHQILNSQESTGRLLDILEPSIDLHEPKGYGIQACAGKRPFPDTLEPPFDLDGPARDFHFHKERKGQPLARSTAQSDESISDNGGSSRPLFNNNNDLPEKELVFLNTAFTVDESNLPANFAVLNKKTTRVLCQMKNIGCHFETNSSKLGHDSTEKRTYHYIDITVAGPKNIGDVIGTLLSAKKIYLQHPEMARLEKYVQYYNPHFLSFDNVPSCNVVDSRKLHAINFYSEYSLNTESDTRSDTQLKPKLYNRVAKIFDSLTRYRNLRRVEVVVKIMTPLMQHQAEALDFIAQREFGPIPDEYSLWTTQTYETQTCYQHKISRHKLGKIPVERGGGILADGVGLGKTLTVLASIMQTSKEAKDFLDCSLRNFGPSRKPQTQSYFQIDACYSTDTFLDDLGAFVSFIGSYPLDDPSVFRKHIINPLLKEEEEGANNLQTLLDSEETQAIKQQDSRSRNKNGYFGIFQLQLKLRRLCNHGTLFKKHSPISQNDTEFDPEQALGLLQEKNDSRCHYCDVEIVGLDPSVSCRGRFTTCGHLSTSEDTRILIMTTGTGRVCFLVSKGHALANIQSLNLTISNYVYILEPQWNPIVESQAIARVQRIGQNRNVKIFRYIVEDTVEKGIQNRQSRKLNFAKMGWTSDHSELQ</sequence>
<evidence type="ECO:0000256" key="2">
    <source>
        <dbReference type="ARBA" id="ARBA00022801"/>
    </source>
</evidence>
<name>A0A1D9QMM6_SCLS1</name>
<feature type="compositionally biased region" description="Polar residues" evidence="4">
    <location>
        <begin position="87"/>
        <end position="111"/>
    </location>
</feature>
<dbReference type="Proteomes" id="UP000177798">
    <property type="component" value="Chromosome 16"/>
</dbReference>
<dbReference type="AlphaFoldDB" id="A0A1D9QMM6"/>
<keyword evidence="2" id="KW-0378">Hydrolase</keyword>